<dbReference type="SUPFAM" id="SSF53850">
    <property type="entry name" value="Periplasmic binding protein-like II"/>
    <property type="match status" value="1"/>
</dbReference>
<protein>
    <submittedName>
        <fullName evidence="2">Glycine/betaine ABC transporter substrate-binding protein</fullName>
    </submittedName>
</protein>
<dbReference type="CDD" id="cd13612">
    <property type="entry name" value="PBP2_ProWX"/>
    <property type="match status" value="1"/>
</dbReference>
<name>A0A415QRC9_9BACT</name>
<dbReference type="Gene3D" id="3.40.190.120">
    <property type="entry name" value="Osmoprotection protein (prox), domain 2"/>
    <property type="match status" value="1"/>
</dbReference>
<evidence type="ECO:0000313" key="2">
    <source>
        <dbReference type="EMBL" id="RHM47411.1"/>
    </source>
</evidence>
<organism evidence="2 3">
    <name type="scientific">Butyricimonas virosa</name>
    <dbReference type="NCBI Taxonomy" id="544645"/>
    <lineage>
        <taxon>Bacteria</taxon>
        <taxon>Pseudomonadati</taxon>
        <taxon>Bacteroidota</taxon>
        <taxon>Bacteroidia</taxon>
        <taxon>Bacteroidales</taxon>
        <taxon>Odoribacteraceae</taxon>
        <taxon>Butyricimonas</taxon>
    </lineage>
</organism>
<accession>A0A415QRC9</accession>
<feature type="domain" description="ABC-type glycine betaine transport system substrate-binding" evidence="1">
    <location>
        <begin position="27"/>
        <end position="292"/>
    </location>
</feature>
<dbReference type="Pfam" id="PF04069">
    <property type="entry name" value="OpuAC"/>
    <property type="match status" value="1"/>
</dbReference>
<sequence length="304" mass="34741">MKKYMKNRLLALFIGLVLLSGCESRKDTIHIATKPMSEQFILGEMLALLIEENSDLHVKITKGVGGGTSNIHPAMVKGDFDLYPEYTGTGWLVILKKDSLLPPDQLFSELQKEYSREYGLKWVAPYGFNNAYSLAVSNEMAKKYNLKTFSDLALYPDLFTFGAEYDFYEINDGYADLCAYYNLKFKKNLDMDIGLKYEAMKSGKIDVINIFTTDGQLSHANLTTLKDDKHFFPSYYCATIVREETLKEHPELEGILEKMNGILTDQEMADMNYKVDVEHRTEREVAVEFLKKKGLLNPQLSYGK</sequence>
<reference evidence="2 3" key="1">
    <citation type="submission" date="2018-08" db="EMBL/GenBank/DDBJ databases">
        <title>A genome reference for cultivated species of the human gut microbiota.</title>
        <authorList>
            <person name="Zou Y."/>
            <person name="Xue W."/>
            <person name="Luo G."/>
        </authorList>
    </citation>
    <scope>NUCLEOTIDE SEQUENCE [LARGE SCALE GENOMIC DNA]</scope>
    <source>
        <strain evidence="2 3">AF34-33</strain>
    </source>
</reference>
<dbReference type="RefSeq" id="WP_118448064.1">
    <property type="nucleotide sequence ID" value="NZ_CABJDM010000001.1"/>
</dbReference>
<dbReference type="GO" id="GO:0022857">
    <property type="term" value="F:transmembrane transporter activity"/>
    <property type="evidence" value="ECO:0007669"/>
    <property type="project" value="InterPro"/>
</dbReference>
<dbReference type="InterPro" id="IPR007210">
    <property type="entry name" value="ABC_Gly_betaine_transp_sub-bd"/>
</dbReference>
<comment type="caution">
    <text evidence="2">The sequence shown here is derived from an EMBL/GenBank/DDBJ whole genome shotgun (WGS) entry which is preliminary data.</text>
</comment>
<dbReference type="AlphaFoldDB" id="A0A415QRC9"/>
<dbReference type="PROSITE" id="PS51257">
    <property type="entry name" value="PROKAR_LIPOPROTEIN"/>
    <property type="match status" value="1"/>
</dbReference>
<evidence type="ECO:0000259" key="1">
    <source>
        <dbReference type="Pfam" id="PF04069"/>
    </source>
</evidence>
<evidence type="ECO:0000313" key="3">
    <source>
        <dbReference type="Proteomes" id="UP000286038"/>
    </source>
</evidence>
<dbReference type="Gene3D" id="3.40.190.10">
    <property type="entry name" value="Periplasmic binding protein-like II"/>
    <property type="match status" value="1"/>
</dbReference>
<proteinExistence type="predicted"/>
<gene>
    <name evidence="2" type="ORF">DWZ68_00060</name>
</gene>
<dbReference type="Proteomes" id="UP000286038">
    <property type="component" value="Unassembled WGS sequence"/>
</dbReference>
<dbReference type="GO" id="GO:0043190">
    <property type="term" value="C:ATP-binding cassette (ABC) transporter complex"/>
    <property type="evidence" value="ECO:0007669"/>
    <property type="project" value="InterPro"/>
</dbReference>
<dbReference type="EMBL" id="QRPV01000001">
    <property type="protein sequence ID" value="RHM47411.1"/>
    <property type="molecule type" value="Genomic_DNA"/>
</dbReference>